<evidence type="ECO:0000313" key="11">
    <source>
        <dbReference type="Proteomes" id="UP001597282"/>
    </source>
</evidence>
<dbReference type="InterPro" id="IPR014729">
    <property type="entry name" value="Rossmann-like_a/b/a_fold"/>
</dbReference>
<keyword evidence="11" id="KW-1185">Reference proteome</keyword>
<comment type="domain">
    <text evidence="8">The N-terminal region contains the highly conserved SGGXDS motif, predicted to be a P-loop motif involved in ATP binding.</text>
</comment>
<dbReference type="SUPFAM" id="SSF56037">
    <property type="entry name" value="PheT/TilS domain"/>
    <property type="match status" value="1"/>
</dbReference>
<evidence type="ECO:0000256" key="7">
    <source>
        <dbReference type="ARBA" id="ARBA00048539"/>
    </source>
</evidence>
<dbReference type="NCBIfam" id="TIGR02432">
    <property type="entry name" value="lysidine_TilS_N"/>
    <property type="match status" value="1"/>
</dbReference>
<feature type="binding site" evidence="8">
    <location>
        <begin position="26"/>
        <end position="31"/>
    </location>
    <ligand>
        <name>ATP</name>
        <dbReference type="ChEBI" id="CHEBI:30616"/>
    </ligand>
</feature>
<dbReference type="NCBIfam" id="TIGR02433">
    <property type="entry name" value="lysidine_TilS_C"/>
    <property type="match status" value="1"/>
</dbReference>
<dbReference type="Pfam" id="PF01171">
    <property type="entry name" value="ATP_bind_3"/>
    <property type="match status" value="1"/>
</dbReference>
<evidence type="ECO:0000256" key="2">
    <source>
        <dbReference type="ARBA" id="ARBA00022490"/>
    </source>
</evidence>
<evidence type="ECO:0000256" key="4">
    <source>
        <dbReference type="ARBA" id="ARBA00022694"/>
    </source>
</evidence>
<dbReference type="Proteomes" id="UP001597282">
    <property type="component" value="Unassembled WGS sequence"/>
</dbReference>
<dbReference type="Gene3D" id="3.30.465.60">
    <property type="match status" value="1"/>
</dbReference>
<keyword evidence="5 8" id="KW-0547">Nucleotide-binding</keyword>
<evidence type="ECO:0000259" key="9">
    <source>
        <dbReference type="SMART" id="SM00977"/>
    </source>
</evidence>
<gene>
    <name evidence="8 10" type="primary">tilS</name>
    <name evidence="10" type="ORF">ACFQ4Y_13620</name>
</gene>
<evidence type="ECO:0000256" key="8">
    <source>
        <dbReference type="HAMAP-Rule" id="MF_01161"/>
    </source>
</evidence>
<dbReference type="RefSeq" id="WP_380166380.1">
    <property type="nucleotide sequence ID" value="NZ_JBHTNU010000015.1"/>
</dbReference>
<sequence>MLEQMKKTILTHHMLPEGSSVLVGVSGGPDSTALLHALSQMAPSHCWKVAAVHVNHGLRGENSLGDEKYVRTCCEEWKIPCYVESVPVRQVLAQTGGNKQAVARSLRYDSFHRVAEKIGAEYLALAHQADDQVETMLMRLIRGTGPAGLAGIPSTREWRGLRILRPLLEVWRSDVEAYCTRYGLTPRFDESNRDLRHTRNRIRHHLLPELETYNPRVKEVLFRLADLAADEEEHWTRLLEKKAQSVITDHGPDGVEVDIPQFLELGVALQRRVIKLILNCLVEDDENETVTLDGVERIRKLALSSDPSGETALSKDVRAQRNYQRLRILKTASFTRDEAGEQELPAPLPIPGEVRYPAGRIRVWTDSQPPFSPTKDRAVFDLDLLEQAPVVRPRRPGDRVQPLGMKGTKKVKDALIDAKVPRRLRDEIPLLTCGAEVIWVPGVVRSGHGRVTEETRRFLCLEWQWASPAPDQREP</sequence>
<dbReference type="SUPFAM" id="SSF52402">
    <property type="entry name" value="Adenine nucleotide alpha hydrolases-like"/>
    <property type="match status" value="1"/>
</dbReference>
<comment type="catalytic activity">
    <reaction evidence="7 8">
        <text>cytidine(34) in tRNA(Ile2) + L-lysine + ATP = lysidine(34) in tRNA(Ile2) + AMP + diphosphate + H(+)</text>
        <dbReference type="Rhea" id="RHEA:43744"/>
        <dbReference type="Rhea" id="RHEA-COMP:10625"/>
        <dbReference type="Rhea" id="RHEA-COMP:10670"/>
        <dbReference type="ChEBI" id="CHEBI:15378"/>
        <dbReference type="ChEBI" id="CHEBI:30616"/>
        <dbReference type="ChEBI" id="CHEBI:32551"/>
        <dbReference type="ChEBI" id="CHEBI:33019"/>
        <dbReference type="ChEBI" id="CHEBI:82748"/>
        <dbReference type="ChEBI" id="CHEBI:83665"/>
        <dbReference type="ChEBI" id="CHEBI:456215"/>
        <dbReference type="EC" id="6.3.4.19"/>
    </reaction>
</comment>
<dbReference type="SMART" id="SM00977">
    <property type="entry name" value="TilS_C"/>
    <property type="match status" value="1"/>
</dbReference>
<dbReference type="GO" id="GO:0032267">
    <property type="term" value="F:tRNA(Ile)-lysidine synthase activity"/>
    <property type="evidence" value="ECO:0007669"/>
    <property type="project" value="UniProtKB-EC"/>
</dbReference>
<name>A0ABW4CAZ2_9BACL</name>
<comment type="subcellular location">
    <subcellularLocation>
        <location evidence="1 8">Cytoplasm</location>
    </subcellularLocation>
</comment>
<protein>
    <recommendedName>
        <fullName evidence="8">tRNA(Ile)-lysidine synthase</fullName>
        <ecNumber evidence="8">6.3.4.19</ecNumber>
    </recommendedName>
    <alternativeName>
        <fullName evidence="8">tRNA(Ile)-2-lysyl-cytidine synthase</fullName>
    </alternativeName>
    <alternativeName>
        <fullName evidence="8">tRNA(Ile)-lysidine synthetase</fullName>
    </alternativeName>
</protein>
<comment type="similarity">
    <text evidence="8">Belongs to the tRNA(Ile)-lysidine synthase family.</text>
</comment>
<accession>A0ABW4CAZ2</accession>
<reference evidence="11" key="1">
    <citation type="journal article" date="2019" name="Int. J. Syst. Evol. Microbiol.">
        <title>The Global Catalogue of Microorganisms (GCM) 10K type strain sequencing project: providing services to taxonomists for standard genome sequencing and annotation.</title>
        <authorList>
            <consortium name="The Broad Institute Genomics Platform"/>
            <consortium name="The Broad Institute Genome Sequencing Center for Infectious Disease"/>
            <person name="Wu L."/>
            <person name="Ma J."/>
        </authorList>
    </citation>
    <scope>NUCLEOTIDE SEQUENCE [LARGE SCALE GENOMIC DNA]</scope>
    <source>
        <strain evidence="11">S1</strain>
    </source>
</reference>
<comment type="caution">
    <text evidence="10">The sequence shown here is derived from an EMBL/GenBank/DDBJ whole genome shotgun (WGS) entry which is preliminary data.</text>
</comment>
<dbReference type="SUPFAM" id="SSF82829">
    <property type="entry name" value="MesJ substrate recognition domain-like"/>
    <property type="match status" value="1"/>
</dbReference>
<feature type="domain" description="Lysidine-tRNA(Ile) synthetase C-terminal" evidence="9">
    <location>
        <begin position="389"/>
        <end position="463"/>
    </location>
</feature>
<evidence type="ECO:0000256" key="6">
    <source>
        <dbReference type="ARBA" id="ARBA00022840"/>
    </source>
</evidence>
<evidence type="ECO:0000256" key="1">
    <source>
        <dbReference type="ARBA" id="ARBA00004496"/>
    </source>
</evidence>
<dbReference type="EMBL" id="JBHTNU010000015">
    <property type="protein sequence ID" value="MFD1427942.1"/>
    <property type="molecule type" value="Genomic_DNA"/>
</dbReference>
<organism evidence="10 11">
    <name type="scientific">Kroppenstedtia sanguinis</name>
    <dbReference type="NCBI Taxonomy" id="1380684"/>
    <lineage>
        <taxon>Bacteria</taxon>
        <taxon>Bacillati</taxon>
        <taxon>Bacillota</taxon>
        <taxon>Bacilli</taxon>
        <taxon>Bacillales</taxon>
        <taxon>Thermoactinomycetaceae</taxon>
        <taxon>Kroppenstedtia</taxon>
    </lineage>
</organism>
<comment type="function">
    <text evidence="8">Ligates lysine onto the cytidine present at position 34 of the AUA codon-specific tRNA(Ile) that contains the anticodon CAU, in an ATP-dependent manner. Cytidine is converted to lysidine, thus changing the amino acid specificity of the tRNA from methionine to isoleucine.</text>
</comment>
<evidence type="ECO:0000256" key="3">
    <source>
        <dbReference type="ARBA" id="ARBA00022598"/>
    </source>
</evidence>
<dbReference type="PANTHER" id="PTHR43033">
    <property type="entry name" value="TRNA(ILE)-LYSIDINE SYNTHASE-RELATED"/>
    <property type="match status" value="1"/>
</dbReference>
<dbReference type="CDD" id="cd01992">
    <property type="entry name" value="TilS_N"/>
    <property type="match status" value="1"/>
</dbReference>
<dbReference type="InterPro" id="IPR012094">
    <property type="entry name" value="tRNA_Ile_lys_synt"/>
</dbReference>
<dbReference type="InterPro" id="IPR011063">
    <property type="entry name" value="TilS/TtcA_N"/>
</dbReference>
<dbReference type="InterPro" id="IPR012796">
    <property type="entry name" value="Lysidine-tRNA-synth_C"/>
</dbReference>
<keyword evidence="3 8" id="KW-0436">Ligase</keyword>
<evidence type="ECO:0000256" key="5">
    <source>
        <dbReference type="ARBA" id="ARBA00022741"/>
    </source>
</evidence>
<dbReference type="Gene3D" id="3.40.50.620">
    <property type="entry name" value="HUPs"/>
    <property type="match status" value="1"/>
</dbReference>
<keyword evidence="4 8" id="KW-0819">tRNA processing</keyword>
<dbReference type="HAMAP" id="MF_01161">
    <property type="entry name" value="tRNA_Ile_lys_synt"/>
    <property type="match status" value="1"/>
</dbReference>
<keyword evidence="2 8" id="KW-0963">Cytoplasm</keyword>
<evidence type="ECO:0000313" key="10">
    <source>
        <dbReference type="EMBL" id="MFD1427942.1"/>
    </source>
</evidence>
<dbReference type="InterPro" id="IPR012795">
    <property type="entry name" value="tRNA_Ile_lys_synt_N"/>
</dbReference>
<dbReference type="PANTHER" id="PTHR43033:SF1">
    <property type="entry name" value="TRNA(ILE)-LYSIDINE SYNTHASE-RELATED"/>
    <property type="match status" value="1"/>
</dbReference>
<dbReference type="Pfam" id="PF11734">
    <property type="entry name" value="TilS_C"/>
    <property type="match status" value="1"/>
</dbReference>
<dbReference type="EC" id="6.3.4.19" evidence="8"/>
<proteinExistence type="inferred from homology"/>
<keyword evidence="6 8" id="KW-0067">ATP-binding</keyword>